<dbReference type="SUPFAM" id="SSF52343">
    <property type="entry name" value="Ferredoxin reductase-like, C-terminal NADP-linked domain"/>
    <property type="match status" value="1"/>
</dbReference>
<keyword evidence="9" id="KW-0812">Transmembrane</keyword>
<evidence type="ECO:0000256" key="8">
    <source>
        <dbReference type="ARBA" id="ARBA00023014"/>
    </source>
</evidence>
<proteinExistence type="predicted"/>
<keyword evidence="3" id="KW-0001">2Fe-2S</keyword>
<evidence type="ECO:0000259" key="10">
    <source>
        <dbReference type="PROSITE" id="PS51384"/>
    </source>
</evidence>
<feature type="transmembrane region" description="Helical" evidence="9">
    <location>
        <begin position="123"/>
        <end position="140"/>
    </location>
</feature>
<evidence type="ECO:0000256" key="7">
    <source>
        <dbReference type="ARBA" id="ARBA00023004"/>
    </source>
</evidence>
<evidence type="ECO:0000313" key="12">
    <source>
        <dbReference type="Proteomes" id="UP000177652"/>
    </source>
</evidence>
<keyword evidence="5" id="KW-0274">FAD</keyword>
<evidence type="ECO:0000313" key="11">
    <source>
        <dbReference type="EMBL" id="OGG65733.1"/>
    </source>
</evidence>
<keyword evidence="9" id="KW-1133">Transmembrane helix</keyword>
<evidence type="ECO:0000256" key="6">
    <source>
        <dbReference type="ARBA" id="ARBA00023002"/>
    </source>
</evidence>
<dbReference type="InterPro" id="IPR001433">
    <property type="entry name" value="OxRdtase_FAD/NAD-bd"/>
</dbReference>
<keyword evidence="4" id="KW-0479">Metal-binding</keyword>
<protein>
    <recommendedName>
        <fullName evidence="10">FAD-binding FR-type domain-containing protein</fullName>
    </recommendedName>
</protein>
<evidence type="ECO:0000256" key="2">
    <source>
        <dbReference type="ARBA" id="ARBA00022630"/>
    </source>
</evidence>
<dbReference type="PANTHER" id="PTHR47354:SF6">
    <property type="entry name" value="NADH OXIDOREDUCTASE HCR"/>
    <property type="match status" value="1"/>
</dbReference>
<accession>A0A1F6DWF1</accession>
<dbReference type="Gene3D" id="2.40.30.10">
    <property type="entry name" value="Translation factors"/>
    <property type="match status" value="1"/>
</dbReference>
<dbReference type="PRINTS" id="PR00410">
    <property type="entry name" value="PHEHYDRXLASE"/>
</dbReference>
<name>A0A1F6DWF1_9BACT</name>
<feature type="transmembrane region" description="Helical" evidence="9">
    <location>
        <begin position="197"/>
        <end position="215"/>
    </location>
</feature>
<dbReference type="Gene3D" id="3.40.50.80">
    <property type="entry name" value="Nucleotide-binding domain of ferredoxin-NADP reductase (FNR) module"/>
    <property type="match status" value="1"/>
</dbReference>
<dbReference type="GO" id="GO:0046872">
    <property type="term" value="F:metal ion binding"/>
    <property type="evidence" value="ECO:0007669"/>
    <property type="project" value="UniProtKB-KW"/>
</dbReference>
<dbReference type="EMBL" id="MFLK01000034">
    <property type="protein sequence ID" value="OGG65733.1"/>
    <property type="molecule type" value="Genomic_DNA"/>
</dbReference>
<dbReference type="GO" id="GO:0016491">
    <property type="term" value="F:oxidoreductase activity"/>
    <property type="evidence" value="ECO:0007669"/>
    <property type="project" value="UniProtKB-KW"/>
</dbReference>
<gene>
    <name evidence="11" type="ORF">A3D71_02700</name>
</gene>
<reference evidence="11 12" key="1">
    <citation type="journal article" date="2016" name="Nat. Commun.">
        <title>Thousands of microbial genomes shed light on interconnected biogeochemical processes in an aquifer system.</title>
        <authorList>
            <person name="Anantharaman K."/>
            <person name="Brown C.T."/>
            <person name="Hug L.A."/>
            <person name="Sharon I."/>
            <person name="Castelle C.J."/>
            <person name="Probst A.J."/>
            <person name="Thomas B.C."/>
            <person name="Singh A."/>
            <person name="Wilkins M.J."/>
            <person name="Karaoz U."/>
            <person name="Brodie E.L."/>
            <person name="Williams K.H."/>
            <person name="Hubbard S.S."/>
            <person name="Banfield J.F."/>
        </authorList>
    </citation>
    <scope>NUCLEOTIDE SEQUENCE [LARGE SCALE GENOMIC DNA]</scope>
</reference>
<dbReference type="Pfam" id="PF00175">
    <property type="entry name" value="NAD_binding_1"/>
    <property type="match status" value="1"/>
</dbReference>
<evidence type="ECO:0000256" key="9">
    <source>
        <dbReference type="SAM" id="Phobius"/>
    </source>
</evidence>
<dbReference type="Proteomes" id="UP000177652">
    <property type="component" value="Unassembled WGS sequence"/>
</dbReference>
<organism evidence="11 12">
    <name type="scientific">Candidatus Kaiserbacteria bacterium RIFCSPHIGHO2_02_FULL_55_20</name>
    <dbReference type="NCBI Taxonomy" id="1798497"/>
    <lineage>
        <taxon>Bacteria</taxon>
        <taxon>Candidatus Kaiseribacteriota</taxon>
    </lineage>
</organism>
<evidence type="ECO:0000256" key="4">
    <source>
        <dbReference type="ARBA" id="ARBA00022723"/>
    </source>
</evidence>
<keyword evidence="8" id="KW-0411">Iron-sulfur</keyword>
<keyword evidence="6" id="KW-0560">Oxidoreductase</keyword>
<feature type="transmembrane region" description="Helical" evidence="9">
    <location>
        <begin position="18"/>
        <end position="38"/>
    </location>
</feature>
<dbReference type="InterPro" id="IPR039261">
    <property type="entry name" value="FNR_nucleotide-bd"/>
</dbReference>
<dbReference type="PROSITE" id="PS51384">
    <property type="entry name" value="FAD_FR"/>
    <property type="match status" value="1"/>
</dbReference>
<feature type="transmembrane region" description="Helical" evidence="9">
    <location>
        <begin position="44"/>
        <end position="63"/>
    </location>
</feature>
<comment type="caution">
    <text evidence="11">The sequence shown here is derived from an EMBL/GenBank/DDBJ whole genome shotgun (WGS) entry which is preliminary data.</text>
</comment>
<feature type="transmembrane region" description="Helical" evidence="9">
    <location>
        <begin position="75"/>
        <end position="91"/>
    </location>
</feature>
<dbReference type="GO" id="GO:0051537">
    <property type="term" value="F:2 iron, 2 sulfur cluster binding"/>
    <property type="evidence" value="ECO:0007669"/>
    <property type="project" value="UniProtKB-KW"/>
</dbReference>
<dbReference type="PANTHER" id="PTHR47354">
    <property type="entry name" value="NADH OXIDOREDUCTASE HCR"/>
    <property type="match status" value="1"/>
</dbReference>
<evidence type="ECO:0000256" key="5">
    <source>
        <dbReference type="ARBA" id="ARBA00022827"/>
    </source>
</evidence>
<dbReference type="AlphaFoldDB" id="A0A1F6DWF1"/>
<feature type="transmembrane region" description="Helical" evidence="9">
    <location>
        <begin position="146"/>
        <end position="163"/>
    </location>
</feature>
<keyword evidence="9" id="KW-0472">Membrane</keyword>
<dbReference type="InterPro" id="IPR017938">
    <property type="entry name" value="Riboflavin_synthase-like_b-brl"/>
</dbReference>
<keyword evidence="2" id="KW-0285">Flavoprotein</keyword>
<evidence type="ECO:0000256" key="1">
    <source>
        <dbReference type="ARBA" id="ARBA00001974"/>
    </source>
</evidence>
<feature type="domain" description="FAD-binding FR-type" evidence="10">
    <location>
        <begin position="269"/>
        <end position="372"/>
    </location>
</feature>
<feature type="transmembrane region" description="Helical" evidence="9">
    <location>
        <begin position="172"/>
        <end position="191"/>
    </location>
</feature>
<keyword evidence="7" id="KW-0408">Iron</keyword>
<dbReference type="SUPFAM" id="SSF63380">
    <property type="entry name" value="Riboflavin synthase domain-like"/>
    <property type="match status" value="1"/>
</dbReference>
<feature type="transmembrane region" description="Helical" evidence="9">
    <location>
        <begin position="97"/>
        <end position="116"/>
    </location>
</feature>
<dbReference type="InterPro" id="IPR017927">
    <property type="entry name" value="FAD-bd_FR_type"/>
</dbReference>
<evidence type="ECO:0000256" key="3">
    <source>
        <dbReference type="ARBA" id="ARBA00022714"/>
    </source>
</evidence>
<dbReference type="STRING" id="1798497.A3D71_02700"/>
<dbReference type="InterPro" id="IPR050415">
    <property type="entry name" value="MRET"/>
</dbReference>
<dbReference type="CDD" id="cd00322">
    <property type="entry name" value="FNR_like"/>
    <property type="match status" value="1"/>
</dbReference>
<sequence length="507" mass="55781">MLTIIDGFLNKTTMYRLVLYYLAGLTLAAMVMGLFGLIPYGPLAIFLSALFFVGVCWLTNYAFARAFAAPTNVESVYITALILTLIVNPLDSLTDPYFFSTALFASVCAIGSKYIFAIGKKHIFNPAALGVALPALAVGLSAGWWVGTAAMMPFVLLGGLAVVRKIRHLDLVAGYFLVGFASIAVMYGPSVGDVGSALWRMLLHSSLLFFVFVMLTEPLTTPPQRWARILYGGIVGFLSVLPAHVGSFYFTPELALIAGNVFSYLVSPKQKLFLKLKEKVKVAENTYDYVFESARALSYRPGQYMEWTLAHAHPDNRGNRRYFTLASSPAEPDLRLGLKFYSPASTFKNALSAMKVGDSVVASQLSGEFVLPEDTKRKLAFIAGGIGVTPFRSMILDLLDRGEARDAVLLYSNKTVSEIAYRDIFDRASRELGIRTVYALTAEPSVPAWAHGGPIDARLIAESMPDYRERTFYISGPHAMVNAFKKTLRDMGVPRRQIKVDFFPGYA</sequence>
<feature type="transmembrane region" description="Helical" evidence="9">
    <location>
        <begin position="227"/>
        <end position="243"/>
    </location>
</feature>
<comment type="cofactor">
    <cofactor evidence="1">
        <name>FAD</name>
        <dbReference type="ChEBI" id="CHEBI:57692"/>
    </cofactor>
</comment>